<dbReference type="InterPro" id="IPR050687">
    <property type="entry name" value="Dynein_IC"/>
</dbReference>
<dbReference type="AlphaFoldDB" id="A0A146KFP4"/>
<feature type="non-terminal residue" evidence="12">
    <location>
        <position position="1"/>
    </location>
</feature>
<dbReference type="SUPFAM" id="SSF50978">
    <property type="entry name" value="WD40 repeat-like"/>
    <property type="match status" value="1"/>
</dbReference>
<keyword evidence="9" id="KW-0505">Motor protein</keyword>
<proteinExistence type="inferred from homology"/>
<dbReference type="InterPro" id="IPR036322">
    <property type="entry name" value="WD40_repeat_dom_sf"/>
</dbReference>
<keyword evidence="6" id="KW-0677">Repeat</keyword>
<keyword evidence="5" id="KW-0493">Microtubule</keyword>
<sequence length="545" mass="61843">DVQFCYTRQRRNLGIDLPKDKLTLLDTRDVLNDHPCIDKNISRFEELKLISRGVQNIPDMSEHFFNSASIQMNTHEVLNKAATEEPEQLARLRKKAEREQNYISAVANQSKVVQPALQINNAQDCTIQYFQESQTIQNLPPSLHVQAVFKDPEIVKRPLNQVIFQPETNRPPQKFIAIYGKSFNQQQLDQLVPDLQSTFNAYIFDIQNTSQPEFTLYSTTQINCIAFSQKDTHVLFAGLESGTVVMYDTRRSGYPISQSDIQFSHKSPVTDLKIVKSKSASEFVSVGTDGQILFWDCRSLQKPIENEVYAVDFNQDKSLQFPLQSLNCEMKLLAGSSSGHIFNIDKKTKQIYAILGHSGAVRSIQRHSVHQRYFASCGDHSVKFYFDESSSKQPIMSFSSLQRYVDLKLSSSRPGVFAAARLDGHVEIYDLCRSTGGPVLSVQLFSASECSCMDFDQTGKFLIVGTMDGLVSLVQLGQGLVQNANLQQDKIERAWILSLFERETRRSKLLEARGKAKQPVHLEQGEMMDLQMEGKIDDEFRGMFE</sequence>
<evidence type="ECO:0000256" key="1">
    <source>
        <dbReference type="ARBA" id="ARBA00004430"/>
    </source>
</evidence>
<dbReference type="GO" id="GO:0045503">
    <property type="term" value="F:dynein light chain binding"/>
    <property type="evidence" value="ECO:0007669"/>
    <property type="project" value="TreeGrafter"/>
</dbReference>
<evidence type="ECO:0000256" key="11">
    <source>
        <dbReference type="ARBA" id="ARBA00023273"/>
    </source>
</evidence>
<evidence type="ECO:0000256" key="2">
    <source>
        <dbReference type="ARBA" id="ARBA00011059"/>
    </source>
</evidence>
<dbReference type="SMART" id="SM00320">
    <property type="entry name" value="WD40"/>
    <property type="match status" value="5"/>
</dbReference>
<dbReference type="GO" id="GO:0036157">
    <property type="term" value="C:outer dynein arm"/>
    <property type="evidence" value="ECO:0007669"/>
    <property type="project" value="TreeGrafter"/>
</dbReference>
<dbReference type="Gene3D" id="2.130.10.10">
    <property type="entry name" value="YVTN repeat-like/Quinoprotein amine dehydrogenase"/>
    <property type="match status" value="2"/>
</dbReference>
<reference evidence="12" key="1">
    <citation type="submission" date="2015-07" db="EMBL/GenBank/DDBJ databases">
        <title>Adaptation to a free-living lifestyle via gene acquisitions in the diplomonad Trepomonas sp. PC1.</title>
        <authorList>
            <person name="Xu F."/>
            <person name="Jerlstrom-Hultqvist J."/>
            <person name="Kolisko M."/>
            <person name="Simpson A.G.B."/>
            <person name="Roger A.J."/>
            <person name="Svard S.G."/>
            <person name="Andersson J.O."/>
        </authorList>
    </citation>
    <scope>NUCLEOTIDE SEQUENCE</scope>
    <source>
        <strain evidence="12">PC1</strain>
    </source>
</reference>
<evidence type="ECO:0000256" key="3">
    <source>
        <dbReference type="ARBA" id="ARBA00022490"/>
    </source>
</evidence>
<dbReference type="GO" id="GO:0036158">
    <property type="term" value="P:outer dynein arm assembly"/>
    <property type="evidence" value="ECO:0007669"/>
    <property type="project" value="TreeGrafter"/>
</dbReference>
<dbReference type="InterPro" id="IPR015943">
    <property type="entry name" value="WD40/YVTN_repeat-like_dom_sf"/>
</dbReference>
<dbReference type="GO" id="GO:0045504">
    <property type="term" value="F:dynein heavy chain binding"/>
    <property type="evidence" value="ECO:0007669"/>
    <property type="project" value="TreeGrafter"/>
</dbReference>
<evidence type="ECO:0000256" key="5">
    <source>
        <dbReference type="ARBA" id="ARBA00022701"/>
    </source>
</evidence>
<keyword evidence="4" id="KW-0853">WD repeat</keyword>
<keyword evidence="3" id="KW-0963">Cytoplasm</keyword>
<dbReference type="GO" id="GO:0003341">
    <property type="term" value="P:cilium movement"/>
    <property type="evidence" value="ECO:0007669"/>
    <property type="project" value="TreeGrafter"/>
</dbReference>
<evidence type="ECO:0000313" key="12">
    <source>
        <dbReference type="EMBL" id="JAP95287.1"/>
    </source>
</evidence>
<dbReference type="EMBL" id="GDID01001319">
    <property type="protein sequence ID" value="JAP95287.1"/>
    <property type="molecule type" value="Transcribed_RNA"/>
</dbReference>
<dbReference type="GO" id="GO:0005874">
    <property type="term" value="C:microtubule"/>
    <property type="evidence" value="ECO:0007669"/>
    <property type="project" value="UniProtKB-KW"/>
</dbReference>
<protein>
    <submittedName>
        <fullName evidence="12">Dynein intermediate chain</fullName>
    </submittedName>
</protein>
<dbReference type="PANTHER" id="PTHR12442:SF7">
    <property type="entry name" value="DYNEIN AXONEMAL INTERMEDIATE CHAIN 2"/>
    <property type="match status" value="1"/>
</dbReference>
<evidence type="ECO:0000256" key="9">
    <source>
        <dbReference type="ARBA" id="ARBA00023175"/>
    </source>
</evidence>
<evidence type="ECO:0000256" key="8">
    <source>
        <dbReference type="ARBA" id="ARBA00023069"/>
    </source>
</evidence>
<comment type="subcellular location">
    <subcellularLocation>
        <location evidence="1">Cytoplasm</location>
        <location evidence="1">Cytoskeleton</location>
        <location evidence="1">Cilium axoneme</location>
    </subcellularLocation>
</comment>
<dbReference type="InterPro" id="IPR001680">
    <property type="entry name" value="WD40_rpt"/>
</dbReference>
<evidence type="ECO:0000256" key="6">
    <source>
        <dbReference type="ARBA" id="ARBA00022737"/>
    </source>
</evidence>
<keyword evidence="8" id="KW-0969">Cilium</keyword>
<dbReference type="Pfam" id="PF00400">
    <property type="entry name" value="WD40"/>
    <property type="match status" value="2"/>
</dbReference>
<gene>
    <name evidence="12" type="ORF">TPC1_11773</name>
</gene>
<keyword evidence="11" id="KW-0966">Cell projection</keyword>
<dbReference type="PANTHER" id="PTHR12442">
    <property type="entry name" value="DYNEIN INTERMEDIATE CHAIN"/>
    <property type="match status" value="1"/>
</dbReference>
<evidence type="ECO:0000256" key="7">
    <source>
        <dbReference type="ARBA" id="ARBA00023017"/>
    </source>
</evidence>
<evidence type="ECO:0000256" key="4">
    <source>
        <dbReference type="ARBA" id="ARBA00022574"/>
    </source>
</evidence>
<comment type="similarity">
    <text evidence="2">Belongs to the dynein intermediate chain family.</text>
</comment>
<keyword evidence="10" id="KW-0206">Cytoskeleton</keyword>
<keyword evidence="7" id="KW-0243">Dynein</keyword>
<organism evidence="12">
    <name type="scientific">Trepomonas sp. PC1</name>
    <dbReference type="NCBI Taxonomy" id="1076344"/>
    <lineage>
        <taxon>Eukaryota</taxon>
        <taxon>Metamonada</taxon>
        <taxon>Diplomonadida</taxon>
        <taxon>Hexamitidae</taxon>
        <taxon>Hexamitinae</taxon>
        <taxon>Trepomonas</taxon>
    </lineage>
</organism>
<name>A0A146KFP4_9EUKA</name>
<evidence type="ECO:0000256" key="10">
    <source>
        <dbReference type="ARBA" id="ARBA00023212"/>
    </source>
</evidence>
<accession>A0A146KFP4</accession>